<proteinExistence type="inferred from homology"/>
<dbReference type="InterPro" id="IPR040605">
    <property type="entry name" value="Glyco_hydro2_dom5"/>
</dbReference>
<sequence>MKHPLIFWKTVLICLMLAGKTGTYADNYQPSYSTAGFYSLSNTGRTIYSMNPAWRFHKGNIKGAEQSGFNDKSWDVVSLPDGIEYLPTEASGCINYQGEVWYRKHFTPEQSWKGKQQFLHFEAIMGKSKIWVNGKLLKEHFGGFLPVIVDVTPYLNYGEDNVIAVCADNSDDPSYPPGKPQDALDFAYFGGIYRDCWMIVHNHVFITDPNYENETAGGGLFVSFDKVSEQSALLKLDAHIRNNSEKSFSGKIVYELYDRNDNRVLSKETNLSVNNGKAKQSSCKATIETPHLWSPDSPYLYKLHVYVKDRAENIIDGYYRRIGIRSVEFKGKDGFWLNGKPYPYPLIGANRHQDYAVIGNALPNSLHWRDAKKLRDAGLRVIRNAHYPQDPAFMDACDELGLFVIVNTPGWQFWNDEPIFAQRVFSDIRNMVRRDRNHPCVWMWEPILNETWYPADFAKNVVDILNEEYPYPYCYAGCDVTARGHEYFPIHFTHPINGGGGAFNTESLDPKISYYTREWGDNVDDWNSHNSPSRANRGWGEVPMLIQAQGYAKNDYQLTSYDALYRTPRQHMGGCLWHSFDHQRGYHPDPFYGGIMDAFRQPKLSYYMFYSQRPAEPNKGLIADSGPMVYIANAMTPFSPKEVTIYSNCDEVRLTYCKGGKQYTYHKPVNEAGMPSPIITFKDVFDVMYDKKLARKGKQADSYLLAEGIMDGKVVATHKVTPARRPAKLLLWADDEKVQMKADGSDIVTVIAAIADENGNIKRLNNYEVKFEIEGQGQLVADEATFTNPRPVLWGTAPVLVRSTTTPGEIKIRTSVVWQGKHTPVSSELVIHTFPSEYTLITNKEEMIQAQSTDRRTNEKASTVSSDCEKRVRELQQELNRLKLREVEKQQSDFE</sequence>
<evidence type="ECO:0000259" key="8">
    <source>
        <dbReference type="Pfam" id="PF02837"/>
    </source>
</evidence>
<dbReference type="Pfam" id="PF02837">
    <property type="entry name" value="Glyco_hydro_2_N"/>
    <property type="match status" value="1"/>
</dbReference>
<dbReference type="Pfam" id="PF00703">
    <property type="entry name" value="Glyco_hydro_2"/>
    <property type="match status" value="1"/>
</dbReference>
<dbReference type="InterPro" id="IPR006103">
    <property type="entry name" value="Glyco_hydro_2_cat"/>
</dbReference>
<reference evidence="10 11" key="1">
    <citation type="submission" date="2015-09" db="EMBL/GenBank/DDBJ databases">
        <authorList>
            <consortium name="Pathogen Informatics"/>
        </authorList>
    </citation>
    <scope>NUCLEOTIDE SEQUENCE [LARGE SCALE GENOMIC DNA]</scope>
    <source>
        <strain evidence="10 11">2789STDY5834846</strain>
    </source>
</reference>
<feature type="compositionally biased region" description="Basic and acidic residues" evidence="4">
    <location>
        <begin position="849"/>
        <end position="859"/>
    </location>
</feature>
<accession>A0A174P0H1</accession>
<evidence type="ECO:0000259" key="6">
    <source>
        <dbReference type="Pfam" id="PF00703"/>
    </source>
</evidence>
<keyword evidence="3 10" id="KW-0326">Glycosidase</keyword>
<feature type="domain" description="Glycosyl hydrolases family 2 sugar binding" evidence="8">
    <location>
        <begin position="88"/>
        <end position="198"/>
    </location>
</feature>
<dbReference type="InterPro" id="IPR051913">
    <property type="entry name" value="GH2_Domain-Containing"/>
</dbReference>
<dbReference type="RefSeq" id="WP_081030855.1">
    <property type="nucleotide sequence ID" value="NZ_CABMFH010000023.1"/>
</dbReference>
<evidence type="ECO:0000256" key="5">
    <source>
        <dbReference type="SAM" id="SignalP"/>
    </source>
</evidence>
<dbReference type="InterPro" id="IPR008979">
    <property type="entry name" value="Galactose-bd-like_sf"/>
</dbReference>
<feature type="domain" description="Glycoside hydrolase family 2 catalytic" evidence="7">
    <location>
        <begin position="333"/>
        <end position="458"/>
    </location>
</feature>
<evidence type="ECO:0000259" key="9">
    <source>
        <dbReference type="Pfam" id="PF18565"/>
    </source>
</evidence>
<dbReference type="GeneID" id="69589561"/>
<dbReference type="EMBL" id="CZAE01000013">
    <property type="protein sequence ID" value="CUP52951.1"/>
    <property type="molecule type" value="Genomic_DNA"/>
</dbReference>
<keyword evidence="2 10" id="KW-0378">Hydrolase</keyword>
<dbReference type="InterPro" id="IPR017853">
    <property type="entry name" value="GH"/>
</dbReference>
<dbReference type="InterPro" id="IPR006104">
    <property type="entry name" value="Glyco_hydro_2_N"/>
</dbReference>
<organism evidence="10 11">
    <name type="scientific">Bacteroides faecis</name>
    <dbReference type="NCBI Taxonomy" id="674529"/>
    <lineage>
        <taxon>Bacteria</taxon>
        <taxon>Pseudomonadati</taxon>
        <taxon>Bacteroidota</taxon>
        <taxon>Bacteroidia</taxon>
        <taxon>Bacteroidales</taxon>
        <taxon>Bacteroidaceae</taxon>
        <taxon>Bacteroides</taxon>
    </lineage>
</organism>
<evidence type="ECO:0000313" key="11">
    <source>
        <dbReference type="Proteomes" id="UP000095606"/>
    </source>
</evidence>
<evidence type="ECO:0000313" key="10">
    <source>
        <dbReference type="EMBL" id="CUP52951.1"/>
    </source>
</evidence>
<dbReference type="InterPro" id="IPR013783">
    <property type="entry name" value="Ig-like_fold"/>
</dbReference>
<dbReference type="SUPFAM" id="SSF49303">
    <property type="entry name" value="beta-Galactosidase/glucuronidase domain"/>
    <property type="match status" value="1"/>
</dbReference>
<keyword evidence="5" id="KW-0732">Signal</keyword>
<evidence type="ECO:0000256" key="4">
    <source>
        <dbReference type="SAM" id="MobiDB-lite"/>
    </source>
</evidence>
<dbReference type="Gene3D" id="3.20.20.80">
    <property type="entry name" value="Glycosidases"/>
    <property type="match status" value="1"/>
</dbReference>
<feature type="region of interest" description="Disordered" evidence="4">
    <location>
        <begin position="849"/>
        <end position="870"/>
    </location>
</feature>
<dbReference type="InterPro" id="IPR006102">
    <property type="entry name" value="Ig-like_GH2"/>
</dbReference>
<dbReference type="SUPFAM" id="SSF49785">
    <property type="entry name" value="Galactose-binding domain-like"/>
    <property type="match status" value="1"/>
</dbReference>
<name>A0A174P0H1_9BACE</name>
<evidence type="ECO:0000256" key="2">
    <source>
        <dbReference type="ARBA" id="ARBA00022801"/>
    </source>
</evidence>
<dbReference type="AlphaFoldDB" id="A0A174P0H1"/>
<dbReference type="PANTHER" id="PTHR42732:SF1">
    <property type="entry name" value="BETA-MANNOSIDASE"/>
    <property type="match status" value="1"/>
</dbReference>
<feature type="domain" description="Glycoside hydrolase family 2" evidence="9">
    <location>
        <begin position="736"/>
        <end position="815"/>
    </location>
</feature>
<accession>A0A3E5G757</accession>
<feature type="chain" id="PRO_5041045591" evidence="5">
    <location>
        <begin position="26"/>
        <end position="895"/>
    </location>
</feature>
<dbReference type="PANTHER" id="PTHR42732">
    <property type="entry name" value="BETA-GALACTOSIDASE"/>
    <property type="match status" value="1"/>
</dbReference>
<dbReference type="SUPFAM" id="SSF51445">
    <property type="entry name" value="(Trans)glycosidases"/>
    <property type="match status" value="1"/>
</dbReference>
<protein>
    <submittedName>
        <fullName evidence="10">Beta-galactosidase</fullName>
        <ecNumber evidence="10">3.2.1.23</ecNumber>
    </submittedName>
</protein>
<comment type="similarity">
    <text evidence="1">Belongs to the glycosyl hydrolase 2 family.</text>
</comment>
<dbReference type="Gene3D" id="2.60.120.260">
    <property type="entry name" value="Galactose-binding domain-like"/>
    <property type="match status" value="1"/>
</dbReference>
<feature type="domain" description="Glycoside hydrolase family 2 immunoglobulin-like beta-sandwich" evidence="6">
    <location>
        <begin position="222"/>
        <end position="325"/>
    </location>
</feature>
<dbReference type="GO" id="GO:0005975">
    <property type="term" value="P:carbohydrate metabolic process"/>
    <property type="evidence" value="ECO:0007669"/>
    <property type="project" value="InterPro"/>
</dbReference>
<dbReference type="Pfam" id="PF18565">
    <property type="entry name" value="Glyco_hydro2_C5"/>
    <property type="match status" value="1"/>
</dbReference>
<evidence type="ECO:0000259" key="7">
    <source>
        <dbReference type="Pfam" id="PF02836"/>
    </source>
</evidence>
<gene>
    <name evidence="10" type="primary">lacZ_9</name>
    <name evidence="10" type="ORF">ERS852461_02780</name>
</gene>
<dbReference type="EC" id="3.2.1.23" evidence="10"/>
<dbReference type="Proteomes" id="UP000095606">
    <property type="component" value="Unassembled WGS sequence"/>
</dbReference>
<evidence type="ECO:0000256" key="3">
    <source>
        <dbReference type="ARBA" id="ARBA00023295"/>
    </source>
</evidence>
<dbReference type="Gene3D" id="2.60.40.10">
    <property type="entry name" value="Immunoglobulins"/>
    <property type="match status" value="2"/>
</dbReference>
<dbReference type="InterPro" id="IPR036156">
    <property type="entry name" value="Beta-gal/glucu_dom_sf"/>
</dbReference>
<evidence type="ECO:0000256" key="1">
    <source>
        <dbReference type="ARBA" id="ARBA00007401"/>
    </source>
</evidence>
<dbReference type="GO" id="GO:0004565">
    <property type="term" value="F:beta-galactosidase activity"/>
    <property type="evidence" value="ECO:0007669"/>
    <property type="project" value="UniProtKB-EC"/>
</dbReference>
<dbReference type="Pfam" id="PF02836">
    <property type="entry name" value="Glyco_hydro_2_C"/>
    <property type="match status" value="1"/>
</dbReference>
<feature type="signal peptide" evidence="5">
    <location>
        <begin position="1"/>
        <end position="25"/>
    </location>
</feature>